<accession>A0A5D0NKL8</accession>
<dbReference type="Gene3D" id="3.30.9.10">
    <property type="entry name" value="D-Amino Acid Oxidase, subunit A, domain 2"/>
    <property type="match status" value="1"/>
</dbReference>
<evidence type="ECO:0000259" key="6">
    <source>
        <dbReference type="Pfam" id="PF01266"/>
    </source>
</evidence>
<name>A0A5D0NKL8_9ACTN</name>
<evidence type="ECO:0000256" key="1">
    <source>
        <dbReference type="ARBA" id="ARBA00004948"/>
    </source>
</evidence>
<dbReference type="EMBL" id="VSFG01000004">
    <property type="protein sequence ID" value="TYB44915.1"/>
    <property type="molecule type" value="Genomic_DNA"/>
</dbReference>
<dbReference type="Pfam" id="PF01266">
    <property type="entry name" value="DAO"/>
    <property type="match status" value="1"/>
</dbReference>
<protein>
    <recommendedName>
        <fullName evidence="5">glycine oxidase</fullName>
        <ecNumber evidence="5">1.4.3.19</ecNumber>
    </recommendedName>
</protein>
<evidence type="ECO:0000256" key="4">
    <source>
        <dbReference type="ARBA" id="ARBA00049872"/>
    </source>
</evidence>
<keyword evidence="2" id="KW-0784">Thiamine biosynthesis</keyword>
<dbReference type="PANTHER" id="PTHR13847">
    <property type="entry name" value="SARCOSINE DEHYDROGENASE-RELATED"/>
    <property type="match status" value="1"/>
</dbReference>
<dbReference type="SUPFAM" id="SSF51905">
    <property type="entry name" value="FAD/NAD(P)-binding domain"/>
    <property type="match status" value="1"/>
</dbReference>
<evidence type="ECO:0000313" key="8">
    <source>
        <dbReference type="Proteomes" id="UP000323380"/>
    </source>
</evidence>
<dbReference type="EC" id="1.4.3.19" evidence="5"/>
<comment type="catalytic activity">
    <reaction evidence="4">
        <text>glycine + O2 + H2O = glyoxylate + H2O2 + NH4(+)</text>
        <dbReference type="Rhea" id="RHEA:11532"/>
        <dbReference type="ChEBI" id="CHEBI:15377"/>
        <dbReference type="ChEBI" id="CHEBI:15379"/>
        <dbReference type="ChEBI" id="CHEBI:16240"/>
        <dbReference type="ChEBI" id="CHEBI:28938"/>
        <dbReference type="ChEBI" id="CHEBI:36655"/>
        <dbReference type="ChEBI" id="CHEBI:57305"/>
        <dbReference type="EC" id="1.4.3.19"/>
    </reaction>
</comment>
<dbReference type="InterPro" id="IPR006076">
    <property type="entry name" value="FAD-dep_OxRdtase"/>
</dbReference>
<evidence type="ECO:0000256" key="2">
    <source>
        <dbReference type="ARBA" id="ARBA00022977"/>
    </source>
</evidence>
<dbReference type="RefSeq" id="WP_067890590.1">
    <property type="nucleotide sequence ID" value="NZ_VSFG01000004.1"/>
</dbReference>
<dbReference type="STRING" id="1220554.GCA_001552135_02835"/>
<dbReference type="InterPro" id="IPR012727">
    <property type="entry name" value="Gly_oxidase_ThiO"/>
</dbReference>
<sequence length="370" mass="38249">MHVVIAGGGVVGLATAWRALAAGLRVTVVDPAEPGRASHVSGGMLPPLTEQVHEDGPLRGFYLASRDRYPSFVAELEEDAGQDAGHRRDGVLDAAFTDADLAALERLRALQESLGIRTEALTAADCRALEPRLAPSVRGGLLAPDDGAIDPRRMTAALTAAIERRGGTLVADAVTEVVTAGERATGVRLRSGGTVSGDRVVLAAGSWTRRIGGLPPGAVPEIRPVKGQILRLRSAAPFLARTTRAVVDGRAVYLIPRLDGELAVGATYEDVGDDMTVTAGGVRDLLGRAATVLPDAASLEFAEAGVGMRPGAPDDLPVLGETTVPGLLLCTGHFRIGVQLTPATADAMVGALTTGALPDVAKPFTPHRFA</sequence>
<dbReference type="GO" id="GO:0043799">
    <property type="term" value="F:glycine oxidase activity"/>
    <property type="evidence" value="ECO:0007669"/>
    <property type="project" value="UniProtKB-EC"/>
</dbReference>
<feature type="domain" description="FAD dependent oxidoreductase" evidence="6">
    <location>
        <begin position="2"/>
        <end position="348"/>
    </location>
</feature>
<dbReference type="Gene3D" id="3.50.50.60">
    <property type="entry name" value="FAD/NAD(P)-binding domain"/>
    <property type="match status" value="1"/>
</dbReference>
<evidence type="ECO:0000256" key="5">
    <source>
        <dbReference type="ARBA" id="ARBA00050018"/>
    </source>
</evidence>
<comment type="pathway">
    <text evidence="1">Cofactor biosynthesis; thiamine diphosphate biosynthesis.</text>
</comment>
<reference evidence="7 8" key="1">
    <citation type="submission" date="2019-08" db="EMBL/GenBank/DDBJ databases">
        <title>Actinomadura sp. nov. CYP1-5 isolated from mountain soil.</title>
        <authorList>
            <person name="Songsumanus A."/>
            <person name="Kuncharoen N."/>
            <person name="Kudo T."/>
            <person name="Yuki M."/>
            <person name="Igarashi Y."/>
            <person name="Tanasupawat S."/>
        </authorList>
    </citation>
    <scope>NUCLEOTIDE SEQUENCE [LARGE SCALE GENOMIC DNA]</scope>
    <source>
        <strain evidence="7 8">JCM 14158</strain>
    </source>
</reference>
<dbReference type="GO" id="GO:0005737">
    <property type="term" value="C:cytoplasm"/>
    <property type="evidence" value="ECO:0007669"/>
    <property type="project" value="TreeGrafter"/>
</dbReference>
<dbReference type="SUPFAM" id="SSF54373">
    <property type="entry name" value="FAD-linked reductases, C-terminal domain"/>
    <property type="match status" value="1"/>
</dbReference>
<keyword evidence="3 7" id="KW-0560">Oxidoreductase</keyword>
<dbReference type="GO" id="GO:0009228">
    <property type="term" value="P:thiamine biosynthetic process"/>
    <property type="evidence" value="ECO:0007669"/>
    <property type="project" value="UniProtKB-KW"/>
</dbReference>
<gene>
    <name evidence="7" type="primary">thiO</name>
    <name evidence="7" type="ORF">FXF69_22560</name>
</gene>
<dbReference type="AlphaFoldDB" id="A0A5D0NKL8"/>
<evidence type="ECO:0000256" key="3">
    <source>
        <dbReference type="ARBA" id="ARBA00023002"/>
    </source>
</evidence>
<organism evidence="7 8">
    <name type="scientific">Actinomadura chibensis</name>
    <dbReference type="NCBI Taxonomy" id="392828"/>
    <lineage>
        <taxon>Bacteria</taxon>
        <taxon>Bacillati</taxon>
        <taxon>Actinomycetota</taxon>
        <taxon>Actinomycetes</taxon>
        <taxon>Streptosporangiales</taxon>
        <taxon>Thermomonosporaceae</taxon>
        <taxon>Actinomadura</taxon>
    </lineage>
</organism>
<keyword evidence="8" id="KW-1185">Reference proteome</keyword>
<proteinExistence type="predicted"/>
<dbReference type="GO" id="GO:0009229">
    <property type="term" value="P:thiamine diphosphate biosynthetic process"/>
    <property type="evidence" value="ECO:0007669"/>
    <property type="project" value="UniProtKB-UniPathway"/>
</dbReference>
<evidence type="ECO:0000313" key="7">
    <source>
        <dbReference type="EMBL" id="TYB44915.1"/>
    </source>
</evidence>
<dbReference type="PANTHER" id="PTHR13847:SF289">
    <property type="entry name" value="GLYCINE OXIDASE"/>
    <property type="match status" value="1"/>
</dbReference>
<comment type="caution">
    <text evidence="7">The sequence shown here is derived from an EMBL/GenBank/DDBJ whole genome shotgun (WGS) entry which is preliminary data.</text>
</comment>
<dbReference type="UniPathway" id="UPA00060"/>
<dbReference type="NCBIfam" id="TIGR02352">
    <property type="entry name" value="thiamin_ThiO"/>
    <property type="match status" value="1"/>
</dbReference>
<dbReference type="InterPro" id="IPR036188">
    <property type="entry name" value="FAD/NAD-bd_sf"/>
</dbReference>
<dbReference type="Proteomes" id="UP000323380">
    <property type="component" value="Unassembled WGS sequence"/>
</dbReference>
<dbReference type="GO" id="GO:0050660">
    <property type="term" value="F:flavin adenine dinucleotide binding"/>
    <property type="evidence" value="ECO:0007669"/>
    <property type="project" value="InterPro"/>
</dbReference>